<sequence length="116" mass="13376">MRAHAVHSLERRRCRHLLLAVIVSAHRQHRCRVLDPLLLHVRVSHTHTRVCGALCCGPVHRQRRRPVSHPPEDDDDDDNNNNIIIIRKTTTTKCVSVVLMKYNNLTDAAFFPVSNY</sequence>
<evidence type="ECO:0000256" key="1">
    <source>
        <dbReference type="SAM" id="MobiDB-lite"/>
    </source>
</evidence>
<reference evidence="2" key="1">
    <citation type="submission" date="2018-04" db="EMBL/GenBank/DDBJ databases">
        <title>Transcriptome of Schizaphis graminum biotype I.</title>
        <authorList>
            <person name="Scully E.D."/>
            <person name="Geib S.M."/>
            <person name="Palmer N.A."/>
            <person name="Koch K."/>
            <person name="Bradshaw J."/>
            <person name="Heng-Moss T."/>
            <person name="Sarath G."/>
        </authorList>
    </citation>
    <scope>NUCLEOTIDE SEQUENCE</scope>
</reference>
<name>A0A2S2NBT1_SCHGA</name>
<dbReference type="EMBL" id="GGMR01001617">
    <property type="protein sequence ID" value="MBY14236.1"/>
    <property type="molecule type" value="Transcribed_RNA"/>
</dbReference>
<proteinExistence type="predicted"/>
<protein>
    <submittedName>
        <fullName evidence="2">Uncharacterized protein</fullName>
    </submittedName>
</protein>
<feature type="region of interest" description="Disordered" evidence="1">
    <location>
        <begin position="62"/>
        <end position="81"/>
    </location>
</feature>
<evidence type="ECO:0000313" key="2">
    <source>
        <dbReference type="EMBL" id="MBY14236.1"/>
    </source>
</evidence>
<gene>
    <name evidence="2" type="ORF">g.6723</name>
</gene>
<dbReference type="AlphaFoldDB" id="A0A2S2NBT1"/>
<accession>A0A2S2NBT1</accession>
<organism evidence="2">
    <name type="scientific">Schizaphis graminum</name>
    <name type="common">Green bug aphid</name>
    <dbReference type="NCBI Taxonomy" id="13262"/>
    <lineage>
        <taxon>Eukaryota</taxon>
        <taxon>Metazoa</taxon>
        <taxon>Ecdysozoa</taxon>
        <taxon>Arthropoda</taxon>
        <taxon>Hexapoda</taxon>
        <taxon>Insecta</taxon>
        <taxon>Pterygota</taxon>
        <taxon>Neoptera</taxon>
        <taxon>Paraneoptera</taxon>
        <taxon>Hemiptera</taxon>
        <taxon>Sternorrhyncha</taxon>
        <taxon>Aphidomorpha</taxon>
        <taxon>Aphidoidea</taxon>
        <taxon>Aphididae</taxon>
        <taxon>Aphidini</taxon>
        <taxon>Schizaphis</taxon>
    </lineage>
</organism>